<proteinExistence type="predicted"/>
<protein>
    <recommendedName>
        <fullName evidence="5">TM2 domain-containing protein</fullName>
    </recommendedName>
</protein>
<reference evidence="6 7" key="1">
    <citation type="submission" date="2016-11" db="EMBL/GenBank/DDBJ databases">
        <title>Draft Genome Sequences of Nine Cyanobacterial Strains from Diverse Habitats.</title>
        <authorList>
            <person name="Zhu T."/>
            <person name="Hou S."/>
            <person name="Lu X."/>
            <person name="Hess W.R."/>
        </authorList>
    </citation>
    <scope>NUCLEOTIDE SEQUENCE [LARGE SCALE GENOMIC DNA]</scope>
    <source>
        <strain evidence="6 7">NIES-30</strain>
    </source>
</reference>
<dbReference type="Pfam" id="PF05154">
    <property type="entry name" value="TM2"/>
    <property type="match status" value="1"/>
</dbReference>
<sequence length="127" mass="14049">MMLAQRSRRTAVILAWAGVFTPSFLPLSGLHKFYLGQPFWGVVYLLLGWTQIPRVACAVEGLLLMTQPADAFGAIAVPAKEAKAGLDLKQINALGEALRELDTLRQEGLISELEFEQKRRLLLDQVA</sequence>
<name>A0A1U7J5N7_9CYAN</name>
<dbReference type="OrthoDB" id="9816361at2"/>
<keyword evidence="4" id="KW-0472">Membrane</keyword>
<keyword evidence="7" id="KW-1185">Reference proteome</keyword>
<evidence type="ECO:0000256" key="4">
    <source>
        <dbReference type="ARBA" id="ARBA00023136"/>
    </source>
</evidence>
<dbReference type="Proteomes" id="UP000185557">
    <property type="component" value="Unassembled WGS sequence"/>
</dbReference>
<keyword evidence="3" id="KW-1133">Transmembrane helix</keyword>
<comment type="caution">
    <text evidence="6">The sequence shown here is derived from an EMBL/GenBank/DDBJ whole genome shotgun (WGS) entry which is preliminary data.</text>
</comment>
<dbReference type="InterPro" id="IPR007829">
    <property type="entry name" value="TM2"/>
</dbReference>
<feature type="domain" description="TM2" evidence="5">
    <location>
        <begin position="10"/>
        <end position="53"/>
    </location>
</feature>
<comment type="subcellular location">
    <subcellularLocation>
        <location evidence="1">Membrane</location>
        <topology evidence="1">Multi-pass membrane protein</topology>
    </subcellularLocation>
</comment>
<dbReference type="AlphaFoldDB" id="A0A1U7J5N7"/>
<evidence type="ECO:0000313" key="6">
    <source>
        <dbReference type="EMBL" id="OKH48035.1"/>
    </source>
</evidence>
<evidence type="ECO:0000256" key="3">
    <source>
        <dbReference type="ARBA" id="ARBA00022989"/>
    </source>
</evidence>
<dbReference type="GO" id="GO:0016020">
    <property type="term" value="C:membrane"/>
    <property type="evidence" value="ECO:0007669"/>
    <property type="project" value="UniProtKB-SubCell"/>
</dbReference>
<keyword evidence="2" id="KW-0812">Transmembrane</keyword>
<evidence type="ECO:0000256" key="2">
    <source>
        <dbReference type="ARBA" id="ARBA00022692"/>
    </source>
</evidence>
<evidence type="ECO:0000256" key="1">
    <source>
        <dbReference type="ARBA" id="ARBA00004141"/>
    </source>
</evidence>
<dbReference type="EMBL" id="MRCG01000007">
    <property type="protein sequence ID" value="OKH48035.1"/>
    <property type="molecule type" value="Genomic_DNA"/>
</dbReference>
<evidence type="ECO:0000313" key="7">
    <source>
        <dbReference type="Proteomes" id="UP000185557"/>
    </source>
</evidence>
<accession>A0A1U7J5N7</accession>
<gene>
    <name evidence="6" type="ORF">NIES30_11045</name>
</gene>
<evidence type="ECO:0000259" key="5">
    <source>
        <dbReference type="Pfam" id="PF05154"/>
    </source>
</evidence>
<organism evidence="6 7">
    <name type="scientific">Phormidium tenue NIES-30</name>
    <dbReference type="NCBI Taxonomy" id="549789"/>
    <lineage>
        <taxon>Bacteria</taxon>
        <taxon>Bacillati</taxon>
        <taxon>Cyanobacteriota</taxon>
        <taxon>Cyanophyceae</taxon>
        <taxon>Oscillatoriophycideae</taxon>
        <taxon>Oscillatoriales</taxon>
        <taxon>Oscillatoriaceae</taxon>
        <taxon>Phormidium</taxon>
    </lineage>
</organism>
<dbReference type="STRING" id="549789.NIES30_11045"/>